<evidence type="ECO:0000256" key="1">
    <source>
        <dbReference type="ARBA" id="ARBA00004141"/>
    </source>
</evidence>
<keyword evidence="6 18" id="KW-0812">Transmembrane</keyword>
<dbReference type="Pfam" id="PF00487">
    <property type="entry name" value="FA_desaturase"/>
    <property type="match status" value="1"/>
</dbReference>
<dbReference type="CDD" id="cd03505">
    <property type="entry name" value="Delta9-FADS-like"/>
    <property type="match status" value="1"/>
</dbReference>
<keyword evidence="10 18" id="KW-1133">Transmembrane helix</keyword>
<dbReference type="InterPro" id="IPR001199">
    <property type="entry name" value="Cyt_B5-like_heme/steroid-bd"/>
</dbReference>
<dbReference type="PIRSF" id="PIRSF000345">
    <property type="entry name" value="OLE1"/>
    <property type="match status" value="1"/>
</dbReference>
<evidence type="ECO:0000256" key="14">
    <source>
        <dbReference type="ARBA" id="ARBA00023136"/>
    </source>
</evidence>
<evidence type="ECO:0000256" key="18">
    <source>
        <dbReference type="SAM" id="Phobius"/>
    </source>
</evidence>
<evidence type="ECO:0000256" key="12">
    <source>
        <dbReference type="ARBA" id="ARBA00023004"/>
    </source>
</evidence>
<feature type="transmembrane region" description="Helical" evidence="18">
    <location>
        <begin position="25"/>
        <end position="45"/>
    </location>
</feature>
<dbReference type="AlphaFoldDB" id="A0A2N1JBW5"/>
<evidence type="ECO:0000259" key="19">
    <source>
        <dbReference type="PROSITE" id="PS50255"/>
    </source>
</evidence>
<feature type="compositionally biased region" description="Basic and acidic residues" evidence="17">
    <location>
        <begin position="408"/>
        <end position="421"/>
    </location>
</feature>
<dbReference type="SUPFAM" id="SSF55856">
    <property type="entry name" value="Cytochrome b5-like heme/steroid binding domain"/>
    <property type="match status" value="1"/>
</dbReference>
<evidence type="ECO:0000256" key="2">
    <source>
        <dbReference type="ARBA" id="ARBA00009295"/>
    </source>
</evidence>
<dbReference type="SMART" id="SM01117">
    <property type="entry name" value="Cyt-b5"/>
    <property type="match status" value="1"/>
</dbReference>
<keyword evidence="14 18" id="KW-0472">Membrane</keyword>
<evidence type="ECO:0000256" key="17">
    <source>
        <dbReference type="SAM" id="MobiDB-lite"/>
    </source>
</evidence>
<keyword evidence="3 16" id="KW-0813">Transport</keyword>
<keyword evidence="11 16" id="KW-0560">Oxidoreductase</keyword>
<keyword evidence="12 16" id="KW-0408">Iron</keyword>
<feature type="compositionally biased region" description="Polar residues" evidence="17">
    <location>
        <begin position="387"/>
        <end position="402"/>
    </location>
</feature>
<dbReference type="InterPro" id="IPR015876">
    <property type="entry name" value="Acyl-CoA_DS"/>
</dbReference>
<accession>A0A2N1JBW5</accession>
<keyword evidence="15 16" id="KW-0275">Fatty acid biosynthesis</keyword>
<dbReference type="PRINTS" id="PR00075">
    <property type="entry name" value="FACDDSATRASE"/>
</dbReference>
<dbReference type="InterPro" id="IPR018506">
    <property type="entry name" value="Cyt_B5_heme-BS"/>
</dbReference>
<keyword evidence="4 16" id="KW-0444">Lipid biosynthesis</keyword>
<comment type="catalytic activity">
    <reaction evidence="16">
        <text>octadecanoyl-CoA + 2 Fe(II)-[cytochrome b5] + O2 + 2 H(+) = (9Z)-octadecenoyl-CoA + 2 Fe(III)-[cytochrome b5] + 2 H2O</text>
        <dbReference type="Rhea" id="RHEA:19721"/>
        <dbReference type="Rhea" id="RHEA-COMP:10438"/>
        <dbReference type="Rhea" id="RHEA-COMP:10439"/>
        <dbReference type="ChEBI" id="CHEBI:15377"/>
        <dbReference type="ChEBI" id="CHEBI:15378"/>
        <dbReference type="ChEBI" id="CHEBI:15379"/>
        <dbReference type="ChEBI" id="CHEBI:29033"/>
        <dbReference type="ChEBI" id="CHEBI:29034"/>
        <dbReference type="ChEBI" id="CHEBI:57387"/>
        <dbReference type="ChEBI" id="CHEBI:57394"/>
        <dbReference type="EC" id="1.14.19.1"/>
    </reaction>
</comment>
<dbReference type="Gene3D" id="3.10.120.10">
    <property type="entry name" value="Cytochrome b5-like heme/steroid binding domain"/>
    <property type="match status" value="1"/>
</dbReference>
<keyword evidence="7 16" id="KW-0479">Metal-binding</keyword>
<proteinExistence type="inferred from homology"/>
<evidence type="ECO:0000256" key="4">
    <source>
        <dbReference type="ARBA" id="ARBA00022516"/>
    </source>
</evidence>
<dbReference type="PANTHER" id="PTHR11351">
    <property type="entry name" value="ACYL-COA DESATURASE"/>
    <property type="match status" value="1"/>
</dbReference>
<dbReference type="GO" id="GO:0004768">
    <property type="term" value="F:stearoyl-CoA 9-desaturase activity"/>
    <property type="evidence" value="ECO:0007669"/>
    <property type="project" value="UniProtKB-UniRule"/>
</dbReference>
<dbReference type="EC" id="1.14.19.1" evidence="16"/>
<protein>
    <recommendedName>
        <fullName evidence="16">Acyl-CoA desaturase</fullName>
        <ecNumber evidence="16">1.14.19.1</ecNumber>
    </recommendedName>
</protein>
<keyword evidence="8 16" id="KW-0276">Fatty acid metabolism</keyword>
<dbReference type="PANTHER" id="PTHR11351:SF31">
    <property type="entry name" value="DESATURASE 1, ISOFORM A-RELATED"/>
    <property type="match status" value="1"/>
</dbReference>
<dbReference type="Pfam" id="PF00173">
    <property type="entry name" value="Cyt-b5"/>
    <property type="match status" value="1"/>
</dbReference>
<evidence type="ECO:0000256" key="8">
    <source>
        <dbReference type="ARBA" id="ARBA00022832"/>
    </source>
</evidence>
<evidence type="ECO:0000256" key="11">
    <source>
        <dbReference type="ARBA" id="ARBA00023002"/>
    </source>
</evidence>
<evidence type="ECO:0000256" key="7">
    <source>
        <dbReference type="ARBA" id="ARBA00022723"/>
    </source>
</evidence>
<feature type="region of interest" description="Disordered" evidence="17">
    <location>
        <begin position="376"/>
        <end position="422"/>
    </location>
</feature>
<dbReference type="OrthoDB" id="10260134at2759"/>
<comment type="similarity">
    <text evidence="2 16">Belongs to the fatty acid desaturase type 1 family.</text>
</comment>
<gene>
    <name evidence="20" type="ORF">MVES_001859</name>
</gene>
<reference evidence="20 21" key="1">
    <citation type="submission" date="2017-10" db="EMBL/GenBank/DDBJ databases">
        <title>A novel species of cold-tolerant Malassezia isolated from bats.</title>
        <authorList>
            <person name="Lorch J.M."/>
            <person name="Palmer J.M."/>
            <person name="Vanderwolf K.J."/>
            <person name="Schmidt K.Z."/>
            <person name="Verant M.L."/>
            <person name="Weller T.J."/>
            <person name="Blehert D.S."/>
        </authorList>
    </citation>
    <scope>NUCLEOTIDE SEQUENCE [LARGE SCALE GENOMIC DNA]</scope>
    <source>
        <strain evidence="20 21">NWHC:44797-103</strain>
    </source>
</reference>
<evidence type="ECO:0000256" key="3">
    <source>
        <dbReference type="ARBA" id="ARBA00022448"/>
    </source>
</evidence>
<dbReference type="EMBL" id="KZ454990">
    <property type="protein sequence ID" value="PKI84051.1"/>
    <property type="molecule type" value="Genomic_DNA"/>
</dbReference>
<dbReference type="PROSITE" id="PS00191">
    <property type="entry name" value="CYTOCHROME_B5_1"/>
    <property type="match status" value="1"/>
</dbReference>
<comment type="function">
    <text evidence="16">Stearoyl-CoA desaturase that utilizes O(2) and electrons from reduced cytochrome b5 to introduce the first double bond into saturated fatty acyl-CoA substrates.</text>
</comment>
<dbReference type="GO" id="GO:0020037">
    <property type="term" value="F:heme binding"/>
    <property type="evidence" value="ECO:0007669"/>
    <property type="project" value="InterPro"/>
</dbReference>
<evidence type="ECO:0000256" key="5">
    <source>
        <dbReference type="ARBA" id="ARBA00022617"/>
    </source>
</evidence>
<dbReference type="InterPro" id="IPR036400">
    <property type="entry name" value="Cyt_B5-like_heme/steroid_sf"/>
</dbReference>
<organism evidence="20 21">
    <name type="scientific">Malassezia vespertilionis</name>
    <dbReference type="NCBI Taxonomy" id="2020962"/>
    <lineage>
        <taxon>Eukaryota</taxon>
        <taxon>Fungi</taxon>
        <taxon>Dikarya</taxon>
        <taxon>Basidiomycota</taxon>
        <taxon>Ustilaginomycotina</taxon>
        <taxon>Malasseziomycetes</taxon>
        <taxon>Malasseziales</taxon>
        <taxon>Malasseziaceae</taxon>
        <taxon>Malassezia</taxon>
    </lineage>
</organism>
<dbReference type="Proteomes" id="UP000232875">
    <property type="component" value="Unassembled WGS sequence"/>
</dbReference>
<keyword evidence="13 16" id="KW-0443">Lipid metabolism</keyword>
<evidence type="ECO:0000256" key="10">
    <source>
        <dbReference type="ARBA" id="ARBA00022989"/>
    </source>
</evidence>
<evidence type="ECO:0000256" key="6">
    <source>
        <dbReference type="ARBA" id="ARBA00022692"/>
    </source>
</evidence>
<feature type="transmembrane region" description="Helical" evidence="18">
    <location>
        <begin position="136"/>
        <end position="158"/>
    </location>
</feature>
<evidence type="ECO:0000256" key="16">
    <source>
        <dbReference type="PIRNR" id="PIRNR000345"/>
    </source>
</evidence>
<dbReference type="InterPro" id="IPR009160">
    <property type="entry name" value="Acyl-CoA_deSatase_haem/ster-bd"/>
</dbReference>
<keyword evidence="5 16" id="KW-0349">Heme</keyword>
<evidence type="ECO:0000313" key="21">
    <source>
        <dbReference type="Proteomes" id="UP000232875"/>
    </source>
</evidence>
<evidence type="ECO:0000256" key="15">
    <source>
        <dbReference type="ARBA" id="ARBA00023160"/>
    </source>
</evidence>
<keyword evidence="9 16" id="KW-0249">Electron transport</keyword>
<sequence>MALALPPLIALYGFATYPVQRATLLWSITYYFLTGLGITAGYHRLWSHRAYSASDPLQAFLMCMGSGAVEGSIHWWARGHRSHHRYTDTDLDPYGAHTGLIWAHLGWMIVKPRRKPGRVDTSDLKMNKFIKFQHRFYVPMILFWGLVFPTIVAGFGWGDWKGGFYFAGIARLVFVHHSTFCINSLAHYLGEASFDNKHSPRDNFITALVTIGEGYHNFHHEFPMDFRNAIFWYQYDPTKWFIWSMFKLGLASNLKVFPENEVNKGRLAMQLKNALEFKETLDYSKPASELPILTWDEFEAEAKKRPLIVVHGFIHDVADFMDEHPGGRALISSRLGRDATTAFEGGIYEHSNAAHNLLSMMRIGVLSGGYEPAKIRPSHIRTRSRTDSGFASRSTSQGSASDSDCVDESTHDEVSHKDGEIARAASQYVPPGEAYDILQHRELGENVKMESTSYGKLF</sequence>
<feature type="domain" description="Cytochrome b5 heme-binding" evidence="19">
    <location>
        <begin position="272"/>
        <end position="367"/>
    </location>
</feature>
<evidence type="ECO:0000256" key="9">
    <source>
        <dbReference type="ARBA" id="ARBA00022982"/>
    </source>
</evidence>
<name>A0A2N1JBW5_9BASI</name>
<dbReference type="PROSITE" id="PS50255">
    <property type="entry name" value="CYTOCHROME_B5_2"/>
    <property type="match status" value="1"/>
</dbReference>
<dbReference type="STRING" id="2020962.A0A2N1JBW5"/>
<evidence type="ECO:0000313" key="20">
    <source>
        <dbReference type="EMBL" id="PKI84051.1"/>
    </source>
</evidence>
<dbReference type="GO" id="GO:0006636">
    <property type="term" value="P:unsaturated fatty acid biosynthetic process"/>
    <property type="evidence" value="ECO:0007669"/>
    <property type="project" value="UniProtKB-UniRule"/>
</dbReference>
<dbReference type="GO" id="GO:0005789">
    <property type="term" value="C:endoplasmic reticulum membrane"/>
    <property type="evidence" value="ECO:0007669"/>
    <property type="project" value="TreeGrafter"/>
</dbReference>
<comment type="cofactor">
    <cofactor evidence="16">
        <name>Fe(2+)</name>
        <dbReference type="ChEBI" id="CHEBI:29033"/>
    </cofactor>
    <text evidence="16">Expected to bind 2 Fe(2+) ions per subunit.</text>
</comment>
<keyword evidence="21" id="KW-1185">Reference proteome</keyword>
<comment type="subcellular location">
    <subcellularLocation>
        <location evidence="1">Membrane</location>
        <topology evidence="1">Multi-pass membrane protein</topology>
    </subcellularLocation>
</comment>
<dbReference type="GO" id="GO:0005506">
    <property type="term" value="F:iron ion binding"/>
    <property type="evidence" value="ECO:0007669"/>
    <property type="project" value="TreeGrafter"/>
</dbReference>
<evidence type="ECO:0000256" key="13">
    <source>
        <dbReference type="ARBA" id="ARBA00023098"/>
    </source>
</evidence>
<dbReference type="FunFam" id="3.10.120.10:FF:000004">
    <property type="entry name" value="Acyl-CoA desaturase"/>
    <property type="match status" value="1"/>
</dbReference>
<dbReference type="InterPro" id="IPR005804">
    <property type="entry name" value="FA_desaturase_dom"/>
</dbReference>